<gene>
    <name evidence="2" type="ordered locus">Cpha266_2162</name>
</gene>
<feature type="region of interest" description="Disordered" evidence="1">
    <location>
        <begin position="105"/>
        <end position="144"/>
    </location>
</feature>
<dbReference type="AlphaFoldDB" id="A1BIE0"/>
<proteinExistence type="predicted"/>
<dbReference type="KEGG" id="cph:Cpha266_2162"/>
<feature type="compositionally biased region" description="Basic and acidic residues" evidence="1">
    <location>
        <begin position="111"/>
        <end position="144"/>
    </location>
</feature>
<dbReference type="Proteomes" id="UP000008701">
    <property type="component" value="Chromosome"/>
</dbReference>
<sequence>MVIVFRVCYVIWFDVMESVLMTERICKWSDSMKNMLCFRLLLCGALSFPLVSCVTAYPYRTGSHYVWIPAHRTPQGVYVRRHRQYIGPPPRYGSVWVPGYYGHGGVWTDGGWRDNNRKESDRKKYDRRDSDRRDYDRKDSGRRN</sequence>
<reference evidence="2 3" key="1">
    <citation type="submission" date="2006-12" db="EMBL/GenBank/DDBJ databases">
        <title>Complete sequence of Chlorobium phaeobacteroides DSM 266.</title>
        <authorList>
            <consortium name="US DOE Joint Genome Institute"/>
            <person name="Copeland A."/>
            <person name="Lucas S."/>
            <person name="Lapidus A."/>
            <person name="Barry K."/>
            <person name="Detter J.C."/>
            <person name="Glavina del Rio T."/>
            <person name="Hammon N."/>
            <person name="Israni S."/>
            <person name="Pitluck S."/>
            <person name="Goltsman E."/>
            <person name="Schmutz J."/>
            <person name="Larimer F."/>
            <person name="Land M."/>
            <person name="Hauser L."/>
            <person name="Mikhailova N."/>
            <person name="Li T."/>
            <person name="Overmann J."/>
            <person name="Bryant D.A."/>
            <person name="Richardson P."/>
        </authorList>
    </citation>
    <scope>NUCLEOTIDE SEQUENCE [LARGE SCALE GENOMIC DNA]</scope>
    <source>
        <strain evidence="2 3">DSM 266</strain>
    </source>
</reference>
<protein>
    <submittedName>
        <fullName evidence="2">Uncharacterized protein</fullName>
    </submittedName>
</protein>
<evidence type="ECO:0000313" key="3">
    <source>
        <dbReference type="Proteomes" id="UP000008701"/>
    </source>
</evidence>
<evidence type="ECO:0000256" key="1">
    <source>
        <dbReference type="SAM" id="MobiDB-lite"/>
    </source>
</evidence>
<name>A1BIE0_CHLPD</name>
<dbReference type="EMBL" id="CP000492">
    <property type="protein sequence ID" value="ABL66167.1"/>
    <property type="molecule type" value="Genomic_DNA"/>
</dbReference>
<dbReference type="STRING" id="290317.Cpha266_2162"/>
<dbReference type="HOGENOM" id="CLU_1793035_0_0_10"/>
<keyword evidence="3" id="KW-1185">Reference proteome</keyword>
<evidence type="ECO:0000313" key="2">
    <source>
        <dbReference type="EMBL" id="ABL66167.1"/>
    </source>
</evidence>
<accession>A1BIE0</accession>
<organism evidence="2 3">
    <name type="scientific">Chlorobium phaeobacteroides (strain DSM 266 / SMG 266 / 2430)</name>
    <dbReference type="NCBI Taxonomy" id="290317"/>
    <lineage>
        <taxon>Bacteria</taxon>
        <taxon>Pseudomonadati</taxon>
        <taxon>Chlorobiota</taxon>
        <taxon>Chlorobiia</taxon>
        <taxon>Chlorobiales</taxon>
        <taxon>Chlorobiaceae</taxon>
        <taxon>Chlorobium/Pelodictyon group</taxon>
        <taxon>Chlorobium</taxon>
    </lineage>
</organism>